<dbReference type="Proteomes" id="UP001497700">
    <property type="component" value="Unassembled WGS sequence"/>
</dbReference>
<sequence>MSTKPILKPLGKNGPLVPRLGLGLMGMSHAYGEIPSDEERFKVLDRALELGETFWDTSDLYGDNEELLNKWFKRTGKRDQIFLATKYGYVKGSKTLATDSSYEYTKKACDENLKALGVDFIDLYYIHSVNPETPIEETMRALKELQDEGKIKHIGLSMVSSATLRRAAKVAHVAAVQTGYSVFDREIEGPAGGDLLAACRESGTAVVAATPLGRGILTTDFSRGEFASDGQDIRPKVLPQFLAENRDQNVRVVAAFRALSDKKGCTVAQLALAWLLRQGDDVFPIPGTRRVKYLEQNWGALDVVLGDGEEKEVRHFVENAKVAGDALPAAFASHRFRDTKELS</sequence>
<reference evidence="1 2" key="1">
    <citation type="journal article" date="2022" name="New Phytol.">
        <title>Ecological generalism drives hyperdiversity of secondary metabolite gene clusters in xylarialean endophytes.</title>
        <authorList>
            <person name="Franco M.E.E."/>
            <person name="Wisecaver J.H."/>
            <person name="Arnold A.E."/>
            <person name="Ju Y.M."/>
            <person name="Slot J.C."/>
            <person name="Ahrendt S."/>
            <person name="Moore L.P."/>
            <person name="Eastman K.E."/>
            <person name="Scott K."/>
            <person name="Konkel Z."/>
            <person name="Mondo S.J."/>
            <person name="Kuo A."/>
            <person name="Hayes R.D."/>
            <person name="Haridas S."/>
            <person name="Andreopoulos B."/>
            <person name="Riley R."/>
            <person name="LaButti K."/>
            <person name="Pangilinan J."/>
            <person name="Lipzen A."/>
            <person name="Amirebrahimi M."/>
            <person name="Yan J."/>
            <person name="Adam C."/>
            <person name="Keymanesh K."/>
            <person name="Ng V."/>
            <person name="Louie K."/>
            <person name="Northen T."/>
            <person name="Drula E."/>
            <person name="Henrissat B."/>
            <person name="Hsieh H.M."/>
            <person name="Youens-Clark K."/>
            <person name="Lutzoni F."/>
            <person name="Miadlikowska J."/>
            <person name="Eastwood D.C."/>
            <person name="Hamelin R.C."/>
            <person name="Grigoriev I.V."/>
            <person name="U'Ren J.M."/>
        </authorList>
    </citation>
    <scope>NUCLEOTIDE SEQUENCE [LARGE SCALE GENOMIC DNA]</scope>
    <source>
        <strain evidence="1 2">CBS 119005</strain>
    </source>
</reference>
<protein>
    <submittedName>
        <fullName evidence="1">Aldo-keto reductase</fullName>
    </submittedName>
</protein>
<dbReference type="EMBL" id="MU393521">
    <property type="protein sequence ID" value="KAI4862676.1"/>
    <property type="molecule type" value="Genomic_DNA"/>
</dbReference>
<accession>A0ACB9YU98</accession>
<proteinExistence type="predicted"/>
<evidence type="ECO:0000313" key="1">
    <source>
        <dbReference type="EMBL" id="KAI4862676.1"/>
    </source>
</evidence>
<evidence type="ECO:0000313" key="2">
    <source>
        <dbReference type="Proteomes" id="UP001497700"/>
    </source>
</evidence>
<comment type="caution">
    <text evidence="1">The sequence shown here is derived from an EMBL/GenBank/DDBJ whole genome shotgun (WGS) entry which is preliminary data.</text>
</comment>
<name>A0ACB9YU98_9PEZI</name>
<gene>
    <name evidence="1" type="ORF">F4820DRAFT_463531</name>
</gene>
<keyword evidence="2" id="KW-1185">Reference proteome</keyword>
<organism evidence="1 2">
    <name type="scientific">Hypoxylon rubiginosum</name>
    <dbReference type="NCBI Taxonomy" id="110542"/>
    <lineage>
        <taxon>Eukaryota</taxon>
        <taxon>Fungi</taxon>
        <taxon>Dikarya</taxon>
        <taxon>Ascomycota</taxon>
        <taxon>Pezizomycotina</taxon>
        <taxon>Sordariomycetes</taxon>
        <taxon>Xylariomycetidae</taxon>
        <taxon>Xylariales</taxon>
        <taxon>Hypoxylaceae</taxon>
        <taxon>Hypoxylon</taxon>
    </lineage>
</organism>